<dbReference type="Pfam" id="PF18433">
    <property type="entry name" value="DUF5610"/>
    <property type="match status" value="1"/>
</dbReference>
<protein>
    <submittedName>
        <fullName evidence="3">DUF5610 domain-containing protein</fullName>
    </submittedName>
</protein>
<evidence type="ECO:0000313" key="3">
    <source>
        <dbReference type="EMBL" id="MDM5133476.1"/>
    </source>
</evidence>
<dbReference type="Gene3D" id="1.10.132.90">
    <property type="match status" value="1"/>
</dbReference>
<dbReference type="RefSeq" id="WP_042870346.1">
    <property type="nucleotide sequence ID" value="NZ_CDBL01000057.1"/>
</dbReference>
<proteinExistence type="predicted"/>
<evidence type="ECO:0000313" key="4">
    <source>
        <dbReference type="Proteomes" id="UP001168109"/>
    </source>
</evidence>
<dbReference type="Proteomes" id="UP001168109">
    <property type="component" value="Unassembled WGS sequence"/>
</dbReference>
<dbReference type="InterPro" id="IPR041651">
    <property type="entry name" value="DUF5610"/>
</dbReference>
<sequence length="380" mass="41559">MQIDGVGSAQPKGVGVSPKAPQQAQEKQTSSAEEVSLHKPPKWAQVLVQQALQFALEINGQGYQAPKAQEPEEITPETLFDFQSVADNVLQFVTGRLGAARADGKSDDDLTGMMEQARKGVDKGFGDARKQLGDWATDNEDIKTGIDQSYKLIQKGLDQFEKEFFGKVSSTDMGQAEMASRQQGSLEIQTKDGDKVVLRFNDSWQTKSQKDDSGSQFSLKSSQSFSFSLEGDLSSEEMDSIGKLVKGIDDLAGNFFSGNFEDLLKKAGDLQLDDSQLASYSLKLKQSLKLSQTYQGAHSLQDMLKPLADYLPKLDQVQQQADALLPESQQQALTPAVLAARGQNEPAQVNSFTSFNQRMLEALRMIGQFQPATEPASKSV</sequence>
<evidence type="ECO:0000256" key="1">
    <source>
        <dbReference type="SAM" id="MobiDB-lite"/>
    </source>
</evidence>
<organism evidence="3 4">
    <name type="scientific">Aeromonas piscicola</name>
    <dbReference type="NCBI Taxonomy" id="600645"/>
    <lineage>
        <taxon>Bacteria</taxon>
        <taxon>Pseudomonadati</taxon>
        <taxon>Pseudomonadota</taxon>
        <taxon>Gammaproteobacteria</taxon>
        <taxon>Aeromonadales</taxon>
        <taxon>Aeromonadaceae</taxon>
        <taxon>Aeromonas</taxon>
    </lineage>
</organism>
<feature type="region of interest" description="Disordered" evidence="1">
    <location>
        <begin position="1"/>
        <end position="38"/>
    </location>
</feature>
<evidence type="ECO:0000259" key="2">
    <source>
        <dbReference type="Pfam" id="PF18433"/>
    </source>
</evidence>
<keyword evidence="4" id="KW-1185">Reference proteome</keyword>
<name>A0ABT7QHS7_9GAMM</name>
<accession>A0ABT7QHS7</accession>
<feature type="domain" description="DUF5610" evidence="2">
    <location>
        <begin position="50"/>
        <end position="160"/>
    </location>
</feature>
<dbReference type="EMBL" id="JAOPLU010000012">
    <property type="protein sequence ID" value="MDM5133476.1"/>
    <property type="molecule type" value="Genomic_DNA"/>
</dbReference>
<comment type="caution">
    <text evidence="3">The sequence shown here is derived from an EMBL/GenBank/DDBJ whole genome shotgun (WGS) entry which is preliminary data.</text>
</comment>
<gene>
    <name evidence="3" type="ORF">OB962_21140</name>
</gene>
<reference evidence="3" key="1">
    <citation type="submission" date="2024-05" db="EMBL/GenBank/DDBJ databases">
        <title>WGS of Aeromonas isolates.</title>
        <authorList>
            <person name="Lee H."/>
        </authorList>
    </citation>
    <scope>NUCLEOTIDE SEQUENCE</scope>
    <source>
        <strain evidence="3">LP308</strain>
    </source>
</reference>
<feature type="compositionally biased region" description="Polar residues" evidence="1">
    <location>
        <begin position="20"/>
        <end position="33"/>
    </location>
</feature>